<proteinExistence type="predicted"/>
<keyword evidence="1" id="KW-1133">Transmembrane helix</keyword>
<feature type="transmembrane region" description="Helical" evidence="1">
    <location>
        <begin position="71"/>
        <end position="94"/>
    </location>
</feature>
<evidence type="ECO:0000256" key="1">
    <source>
        <dbReference type="SAM" id="Phobius"/>
    </source>
</evidence>
<dbReference type="EMBL" id="GBRH01238782">
    <property type="protein sequence ID" value="JAD59113.1"/>
    <property type="molecule type" value="Transcribed_RNA"/>
</dbReference>
<dbReference type="AlphaFoldDB" id="A0A0A9BAF7"/>
<name>A0A0A9BAF7_ARUDO</name>
<accession>A0A0A9BAF7</accession>
<protein>
    <submittedName>
        <fullName evidence="2">Uncharacterized protein</fullName>
    </submittedName>
</protein>
<sequence>MTQNRQILIKKHKLKSPQPRAARQALHVSSHLRGGTLSFRVTNAVLWRVGLSGLADYWISGTRSLLHTCQFSAVAVFLAGICRGLGLVTCMSILQRFFSFA</sequence>
<reference evidence="2" key="2">
    <citation type="journal article" date="2015" name="Data Brief">
        <title>Shoot transcriptome of the giant reed, Arundo donax.</title>
        <authorList>
            <person name="Barrero R.A."/>
            <person name="Guerrero F.D."/>
            <person name="Moolhuijzen P."/>
            <person name="Goolsby J.A."/>
            <person name="Tidwell J."/>
            <person name="Bellgard S.E."/>
            <person name="Bellgard M.I."/>
        </authorList>
    </citation>
    <scope>NUCLEOTIDE SEQUENCE</scope>
    <source>
        <tissue evidence="2">Shoot tissue taken approximately 20 cm above the soil surface</tissue>
    </source>
</reference>
<keyword evidence="1" id="KW-0812">Transmembrane</keyword>
<evidence type="ECO:0000313" key="2">
    <source>
        <dbReference type="EMBL" id="JAD59113.1"/>
    </source>
</evidence>
<keyword evidence="1" id="KW-0472">Membrane</keyword>
<organism evidence="2">
    <name type="scientific">Arundo donax</name>
    <name type="common">Giant reed</name>
    <name type="synonym">Donax arundinaceus</name>
    <dbReference type="NCBI Taxonomy" id="35708"/>
    <lineage>
        <taxon>Eukaryota</taxon>
        <taxon>Viridiplantae</taxon>
        <taxon>Streptophyta</taxon>
        <taxon>Embryophyta</taxon>
        <taxon>Tracheophyta</taxon>
        <taxon>Spermatophyta</taxon>
        <taxon>Magnoliopsida</taxon>
        <taxon>Liliopsida</taxon>
        <taxon>Poales</taxon>
        <taxon>Poaceae</taxon>
        <taxon>PACMAD clade</taxon>
        <taxon>Arundinoideae</taxon>
        <taxon>Arundineae</taxon>
        <taxon>Arundo</taxon>
    </lineage>
</organism>
<reference evidence="2" key="1">
    <citation type="submission" date="2014-09" db="EMBL/GenBank/DDBJ databases">
        <authorList>
            <person name="Magalhaes I.L.F."/>
            <person name="Oliveira U."/>
            <person name="Santos F.R."/>
            <person name="Vidigal T.H.D.A."/>
            <person name="Brescovit A.D."/>
            <person name="Santos A.J."/>
        </authorList>
    </citation>
    <scope>NUCLEOTIDE SEQUENCE</scope>
    <source>
        <tissue evidence="2">Shoot tissue taken approximately 20 cm above the soil surface</tissue>
    </source>
</reference>